<comment type="similarity">
    <text evidence="2">Belongs to the Mediator complex subunit 12 family.</text>
</comment>
<evidence type="ECO:0000256" key="8">
    <source>
        <dbReference type="SAM" id="MobiDB-lite"/>
    </source>
</evidence>
<keyword evidence="5" id="KW-0010">Activator</keyword>
<dbReference type="InterPro" id="IPR021990">
    <property type="entry name" value="Mediator_Med12_LCEWAV"/>
</dbReference>
<dbReference type="PANTHER" id="PTHR46007:SF11">
    <property type="entry name" value="MEDIATOR OF RNA POLYMERASE II TRANSCRIPTION SUBUNIT 12"/>
    <property type="match status" value="1"/>
</dbReference>
<comment type="subcellular location">
    <subcellularLocation>
        <location evidence="1">Nucleus</location>
    </subcellularLocation>
</comment>
<organism evidence="10 11">
    <name type="scientific">Portunus trituberculatus</name>
    <name type="common">Swimming crab</name>
    <name type="synonym">Neptunus trituberculatus</name>
    <dbReference type="NCBI Taxonomy" id="210409"/>
    <lineage>
        <taxon>Eukaryota</taxon>
        <taxon>Metazoa</taxon>
        <taxon>Ecdysozoa</taxon>
        <taxon>Arthropoda</taxon>
        <taxon>Crustacea</taxon>
        <taxon>Multicrustacea</taxon>
        <taxon>Malacostraca</taxon>
        <taxon>Eumalacostraca</taxon>
        <taxon>Eucarida</taxon>
        <taxon>Decapoda</taxon>
        <taxon>Pleocyemata</taxon>
        <taxon>Brachyura</taxon>
        <taxon>Eubrachyura</taxon>
        <taxon>Portunoidea</taxon>
        <taxon>Portunidae</taxon>
        <taxon>Portuninae</taxon>
        <taxon>Portunus</taxon>
    </lineage>
</organism>
<comment type="caution">
    <text evidence="10">The sequence shown here is derived from an EMBL/GenBank/DDBJ whole genome shotgun (WGS) entry which is preliminary data.</text>
</comment>
<dbReference type="GO" id="GO:0016592">
    <property type="term" value="C:mediator complex"/>
    <property type="evidence" value="ECO:0007669"/>
    <property type="project" value="TreeGrafter"/>
</dbReference>
<feature type="region of interest" description="Disordered" evidence="8">
    <location>
        <begin position="15"/>
        <end position="34"/>
    </location>
</feature>
<dbReference type="GO" id="GO:0003713">
    <property type="term" value="F:transcription coactivator activity"/>
    <property type="evidence" value="ECO:0007669"/>
    <property type="project" value="TreeGrafter"/>
</dbReference>
<evidence type="ECO:0000313" key="10">
    <source>
        <dbReference type="EMBL" id="MPC51792.1"/>
    </source>
</evidence>
<dbReference type="PANTHER" id="PTHR46007">
    <property type="entry name" value="MEDIATOR OF RNA POLYMERASE II TRANSCRIPTION SUBUNIT 12"/>
    <property type="match status" value="1"/>
</dbReference>
<keyword evidence="11" id="KW-1185">Reference proteome</keyword>
<dbReference type="OrthoDB" id="20828at2759"/>
<dbReference type="Pfam" id="PF12145">
    <property type="entry name" value="Med12-LCEWAV"/>
    <property type="match status" value="1"/>
</dbReference>
<accession>A0A5B7FYU8</accession>
<feature type="compositionally biased region" description="Basic and acidic residues" evidence="8">
    <location>
        <begin position="17"/>
        <end position="30"/>
    </location>
</feature>
<evidence type="ECO:0000259" key="9">
    <source>
        <dbReference type="Pfam" id="PF12145"/>
    </source>
</evidence>
<gene>
    <name evidence="10" type="primary">MED12L</name>
    <name evidence="10" type="ORF">E2C01_045647</name>
</gene>
<dbReference type="InterPro" id="IPR051647">
    <property type="entry name" value="Mediator_comp_sub12"/>
</dbReference>
<name>A0A5B7FYU8_PORTR</name>
<evidence type="ECO:0000256" key="6">
    <source>
        <dbReference type="ARBA" id="ARBA00023163"/>
    </source>
</evidence>
<feature type="domain" description="Mediator complex subunit Med12 LCEWAV-domain" evidence="9">
    <location>
        <begin position="27"/>
        <end position="99"/>
    </location>
</feature>
<proteinExistence type="inferred from homology"/>
<keyword evidence="3" id="KW-0678">Repressor</keyword>
<dbReference type="EMBL" id="VSRR010010415">
    <property type="protein sequence ID" value="MPC51792.1"/>
    <property type="molecule type" value="Genomic_DNA"/>
</dbReference>
<dbReference type="AlphaFoldDB" id="A0A5B7FYU8"/>
<evidence type="ECO:0000256" key="2">
    <source>
        <dbReference type="ARBA" id="ARBA00010289"/>
    </source>
</evidence>
<feature type="region of interest" description="Disordered" evidence="8">
    <location>
        <begin position="418"/>
        <end position="439"/>
    </location>
</feature>
<dbReference type="Proteomes" id="UP000324222">
    <property type="component" value="Unassembled WGS sequence"/>
</dbReference>
<evidence type="ECO:0000256" key="5">
    <source>
        <dbReference type="ARBA" id="ARBA00023159"/>
    </source>
</evidence>
<keyword evidence="4" id="KW-0805">Transcription regulation</keyword>
<evidence type="ECO:0000256" key="3">
    <source>
        <dbReference type="ARBA" id="ARBA00022491"/>
    </source>
</evidence>
<reference evidence="10 11" key="1">
    <citation type="submission" date="2019-05" db="EMBL/GenBank/DDBJ databases">
        <title>Another draft genome of Portunus trituberculatus and its Hox gene families provides insights of decapod evolution.</title>
        <authorList>
            <person name="Jeong J.-H."/>
            <person name="Song I."/>
            <person name="Kim S."/>
            <person name="Choi T."/>
            <person name="Kim D."/>
            <person name="Ryu S."/>
            <person name="Kim W."/>
        </authorList>
    </citation>
    <scope>NUCLEOTIDE SEQUENCE [LARGE SCALE GENOMIC DNA]</scope>
    <source>
        <tissue evidence="10">Muscle</tissue>
    </source>
</reference>
<evidence type="ECO:0000256" key="1">
    <source>
        <dbReference type="ARBA" id="ARBA00004123"/>
    </source>
</evidence>
<keyword evidence="7" id="KW-0539">Nucleus</keyword>
<keyword evidence="6" id="KW-0804">Transcription</keyword>
<evidence type="ECO:0000256" key="4">
    <source>
        <dbReference type="ARBA" id="ARBA00023015"/>
    </source>
</evidence>
<dbReference type="GO" id="GO:0045944">
    <property type="term" value="P:positive regulation of transcription by RNA polymerase II"/>
    <property type="evidence" value="ECO:0007669"/>
    <property type="project" value="TreeGrafter"/>
</dbReference>
<evidence type="ECO:0000256" key="7">
    <source>
        <dbReference type="ARBA" id="ARBA00023242"/>
    </source>
</evidence>
<protein>
    <submittedName>
        <fullName evidence="10">Mediator of RNA polymerase II transcription subunit 12-like protein</fullName>
    </submittedName>
</protein>
<sequence length="439" mass="48814">MCTLISRGDLATGTPDLKADSSFGEKKEDGTDNIDDDLGKILQKIAVNTSLEESGSGGRGELGVEGKQRPPRHLVYAQHFPLPQDDAYMHEINQRYVLLYGVGKARDEARAAVKKLTKEISKLFSKKCSNDIAEGGKVKKSSRGEFNFENILSRFCALSYFDQHHITSTVASQVLEMLSGCGSGMSNYLPTHDHIAFLMDLMEVALNVHGLIELCIQIIKEVNEIEAQLVERGCLAGWYCPTLLLHVVGVLRKYHCCLLGLTKGNKNIKKKGPLSHQSPYRAGRISQRTGTNVLINDLMVLVVVEQTSAIFEGLCRLVKANPSECTSPERVVFSYLYDLYASCSFLKSKHHEIFSTMYPKLKQTLYASITPAQGTYRWNLQFMEDYIKNPNLLCIHIIITSPDLLAQLPQVPYYGKPAAPKNPAKASSRTQRAPSEVVL</sequence>
<evidence type="ECO:0000313" key="11">
    <source>
        <dbReference type="Proteomes" id="UP000324222"/>
    </source>
</evidence>